<protein>
    <recommendedName>
        <fullName evidence="2">Anti-sigma factor antagonist</fullName>
    </recommendedName>
</protein>
<dbReference type="NCBIfam" id="TIGR00377">
    <property type="entry name" value="ant_ant_sig"/>
    <property type="match status" value="1"/>
</dbReference>
<dbReference type="PANTHER" id="PTHR33495">
    <property type="entry name" value="ANTI-SIGMA FACTOR ANTAGONIST TM_1081-RELATED-RELATED"/>
    <property type="match status" value="1"/>
</dbReference>
<dbReference type="Proteomes" id="UP000230052">
    <property type="component" value="Unassembled WGS sequence"/>
</dbReference>
<evidence type="ECO:0000313" key="5">
    <source>
        <dbReference type="Proteomes" id="UP000230052"/>
    </source>
</evidence>
<dbReference type="AlphaFoldDB" id="A0A2J0KTS9"/>
<dbReference type="Pfam" id="PF01740">
    <property type="entry name" value="STAS"/>
    <property type="match status" value="1"/>
</dbReference>
<evidence type="ECO:0000256" key="2">
    <source>
        <dbReference type="RuleBase" id="RU003749"/>
    </source>
</evidence>
<gene>
    <name evidence="4" type="ORF">COS99_02930</name>
</gene>
<dbReference type="InterPro" id="IPR036513">
    <property type="entry name" value="STAS_dom_sf"/>
</dbReference>
<dbReference type="EMBL" id="PEWV01000028">
    <property type="protein sequence ID" value="PIU41901.1"/>
    <property type="molecule type" value="Genomic_DNA"/>
</dbReference>
<proteinExistence type="inferred from homology"/>
<accession>A0A2J0KTS9</accession>
<dbReference type="SUPFAM" id="SSF52091">
    <property type="entry name" value="SpoIIaa-like"/>
    <property type="match status" value="1"/>
</dbReference>
<evidence type="ECO:0000313" key="4">
    <source>
        <dbReference type="EMBL" id="PIU41901.1"/>
    </source>
</evidence>
<comment type="similarity">
    <text evidence="1 2">Belongs to the anti-sigma-factor antagonist family.</text>
</comment>
<dbReference type="InterPro" id="IPR003658">
    <property type="entry name" value="Anti-sigma_ant"/>
</dbReference>
<feature type="domain" description="STAS" evidence="3">
    <location>
        <begin position="12"/>
        <end position="92"/>
    </location>
</feature>
<sequence length="127" mass="14050">MPLKIAVNKKEEGVFVVSPDGSIDTETTESFEAKIKEVLDKGAKAIILDMKKVGYISSIGLSAIFKTKKAIETKGGKLVIADLKPQIKKVFDLVKAIPDCIFESMTQADEYLDAFLARIQEDKRDNK</sequence>
<dbReference type="Gene3D" id="3.30.750.24">
    <property type="entry name" value="STAS domain"/>
    <property type="match status" value="1"/>
</dbReference>
<evidence type="ECO:0000256" key="1">
    <source>
        <dbReference type="ARBA" id="ARBA00009013"/>
    </source>
</evidence>
<dbReference type="PANTHER" id="PTHR33495:SF2">
    <property type="entry name" value="ANTI-SIGMA FACTOR ANTAGONIST TM_1081-RELATED"/>
    <property type="match status" value="1"/>
</dbReference>
<dbReference type="GO" id="GO:0043856">
    <property type="term" value="F:anti-sigma factor antagonist activity"/>
    <property type="evidence" value="ECO:0007669"/>
    <property type="project" value="InterPro"/>
</dbReference>
<dbReference type="PROSITE" id="PS50801">
    <property type="entry name" value="STAS"/>
    <property type="match status" value="1"/>
</dbReference>
<dbReference type="CDD" id="cd07043">
    <property type="entry name" value="STAS_anti-anti-sigma_factors"/>
    <property type="match status" value="1"/>
</dbReference>
<name>A0A2J0KTS9_9BACT</name>
<organism evidence="4 5">
    <name type="scientific">Candidatus Aquitaenariimonas noxiae</name>
    <dbReference type="NCBI Taxonomy" id="1974741"/>
    <lineage>
        <taxon>Bacteria</taxon>
        <taxon>Pseudomonadati</taxon>
        <taxon>Candidatus Omnitrophota</taxon>
        <taxon>Candidatus Aquitaenariimonas</taxon>
    </lineage>
</organism>
<dbReference type="InterPro" id="IPR002645">
    <property type="entry name" value="STAS_dom"/>
</dbReference>
<comment type="caution">
    <text evidence="4">The sequence shown here is derived from an EMBL/GenBank/DDBJ whole genome shotgun (WGS) entry which is preliminary data.</text>
</comment>
<reference evidence="4 5" key="1">
    <citation type="submission" date="2017-09" db="EMBL/GenBank/DDBJ databases">
        <title>Depth-based differentiation of microbial function through sediment-hosted aquifers and enrichment of novel symbionts in the deep terrestrial subsurface.</title>
        <authorList>
            <person name="Probst A.J."/>
            <person name="Ladd B."/>
            <person name="Jarett J.K."/>
            <person name="Geller-Mcgrath D.E."/>
            <person name="Sieber C.M."/>
            <person name="Emerson J.B."/>
            <person name="Anantharaman K."/>
            <person name="Thomas B.C."/>
            <person name="Malmstrom R."/>
            <person name="Stieglmeier M."/>
            <person name="Klingl A."/>
            <person name="Woyke T."/>
            <person name="Ryan C.M."/>
            <person name="Banfield J.F."/>
        </authorList>
    </citation>
    <scope>NUCLEOTIDE SEQUENCE [LARGE SCALE GENOMIC DNA]</scope>
    <source>
        <strain evidence="4">CG07_land_8_20_14_0_80_42_15</strain>
    </source>
</reference>
<evidence type="ECO:0000259" key="3">
    <source>
        <dbReference type="PROSITE" id="PS50801"/>
    </source>
</evidence>